<evidence type="ECO:0000313" key="7">
    <source>
        <dbReference type="EMBL" id="SEJ71055.1"/>
    </source>
</evidence>
<dbReference type="GO" id="GO:0016462">
    <property type="term" value="F:pyrophosphatase activity"/>
    <property type="evidence" value="ECO:0007669"/>
    <property type="project" value="UniProtKB-ARBA"/>
</dbReference>
<proteinExistence type="inferred from homology"/>
<dbReference type="Pfam" id="PF00293">
    <property type="entry name" value="NUDIX"/>
    <property type="match status" value="1"/>
</dbReference>
<dbReference type="HAMAP" id="MF_00298">
    <property type="entry name" value="Nudix_RppH"/>
    <property type="match status" value="1"/>
</dbReference>
<dbReference type="Proteomes" id="UP000198866">
    <property type="component" value="Unassembled WGS sequence"/>
</dbReference>
<comment type="cofactor">
    <cofactor evidence="4">
        <name>a divalent metal cation</name>
        <dbReference type="ChEBI" id="CHEBI:60240"/>
    </cofactor>
</comment>
<dbReference type="PRINTS" id="PR00502">
    <property type="entry name" value="NUDIXFAMILY"/>
</dbReference>
<evidence type="ECO:0000259" key="6">
    <source>
        <dbReference type="PROSITE" id="PS51462"/>
    </source>
</evidence>
<evidence type="ECO:0000256" key="3">
    <source>
        <dbReference type="ARBA" id="ARBA00022801"/>
    </source>
</evidence>
<sequence length="231" mass="26785">MLDREGFRPNVGIILLNARNEVFWGKRLREHSWQFPQGGIKYGETPVQAMYRELHEETGLLPEHVKVIGRTRDWLRYEVPDKFIKREVRGHYRGQKQIWFLLRMIGRDCDICLRATDHPEFDAWRWNEYWVPLDCVIEFKRDVYQLALTELSRFLRRPQPRTERPGGHHHGQRYPRMASSVNTPPGASMASASSVTTVTTTIVVETSLRATIGSDCSSSEDPVVPVPGLRD</sequence>
<comment type="cofactor">
    <cofactor evidence="1">
        <name>Mn(2+)</name>
        <dbReference type="ChEBI" id="CHEBI:29035"/>
    </cofactor>
</comment>
<evidence type="ECO:0000313" key="8">
    <source>
        <dbReference type="Proteomes" id="UP000198866"/>
    </source>
</evidence>
<dbReference type="AlphaFoldDB" id="A0A1H7BCC9"/>
<dbReference type="PROSITE" id="PS00893">
    <property type="entry name" value="NUDIX_BOX"/>
    <property type="match status" value="1"/>
</dbReference>
<dbReference type="InterPro" id="IPR000086">
    <property type="entry name" value="NUDIX_hydrolase_dom"/>
</dbReference>
<organism evidence="7 8">
    <name type="scientific">Paraburkholderia diazotrophica</name>
    <dbReference type="NCBI Taxonomy" id="667676"/>
    <lineage>
        <taxon>Bacteria</taxon>
        <taxon>Pseudomonadati</taxon>
        <taxon>Pseudomonadota</taxon>
        <taxon>Betaproteobacteria</taxon>
        <taxon>Burkholderiales</taxon>
        <taxon>Burkholderiaceae</taxon>
        <taxon>Paraburkholderia</taxon>
    </lineage>
</organism>
<dbReference type="PROSITE" id="PS51462">
    <property type="entry name" value="NUDIX"/>
    <property type="match status" value="1"/>
</dbReference>
<dbReference type="NCBIfam" id="NF001935">
    <property type="entry name" value="PRK00714.1-2"/>
    <property type="match status" value="1"/>
</dbReference>
<dbReference type="CDD" id="cd03671">
    <property type="entry name" value="NUDIX_Ap4A_hydrolase_plant_like"/>
    <property type="match status" value="1"/>
</dbReference>
<evidence type="ECO:0000256" key="5">
    <source>
        <dbReference type="SAM" id="MobiDB-lite"/>
    </source>
</evidence>
<dbReference type="Gene3D" id="3.90.79.10">
    <property type="entry name" value="Nucleoside Triphosphate Pyrophosphohydrolase"/>
    <property type="match status" value="1"/>
</dbReference>
<gene>
    <name evidence="4" type="primary">rppH</name>
    <name evidence="4" type="synonym">nudH</name>
    <name evidence="7" type="ORF">SAMN05192539_101644</name>
</gene>
<keyword evidence="3 4" id="KW-0378">Hydrolase</keyword>
<evidence type="ECO:0000256" key="2">
    <source>
        <dbReference type="ARBA" id="ARBA00001946"/>
    </source>
</evidence>
<dbReference type="PANTHER" id="PTHR43736:SF1">
    <property type="entry name" value="DIHYDRONEOPTERIN TRIPHOSPHATE DIPHOSPHATASE"/>
    <property type="match status" value="1"/>
</dbReference>
<dbReference type="EC" id="3.6.1.-" evidence="4"/>
<feature type="region of interest" description="Disordered" evidence="5">
    <location>
        <begin position="157"/>
        <end position="194"/>
    </location>
</feature>
<name>A0A1H7BCC9_9BURK</name>
<dbReference type="InterPro" id="IPR020084">
    <property type="entry name" value="NUDIX_hydrolase_CS"/>
</dbReference>
<feature type="short sequence motif" description="Nudix box" evidence="4">
    <location>
        <begin position="38"/>
        <end position="59"/>
    </location>
</feature>
<protein>
    <recommendedName>
        <fullName evidence="4">RNA pyrophosphohydrolase</fullName>
        <ecNumber evidence="4">3.6.1.-</ecNumber>
    </recommendedName>
    <alternativeName>
        <fullName evidence="4">(Di)nucleoside polyphosphate hydrolase</fullName>
    </alternativeName>
</protein>
<dbReference type="InterPro" id="IPR022927">
    <property type="entry name" value="RppH"/>
</dbReference>
<dbReference type="SUPFAM" id="SSF55811">
    <property type="entry name" value="Nudix"/>
    <property type="match status" value="1"/>
</dbReference>
<feature type="domain" description="Nudix hydrolase" evidence="6">
    <location>
        <begin position="6"/>
        <end position="149"/>
    </location>
</feature>
<dbReference type="InterPro" id="IPR020476">
    <property type="entry name" value="Nudix_hydrolase"/>
</dbReference>
<dbReference type="OrthoDB" id="9816040at2"/>
<dbReference type="STRING" id="667676.SAMN05192539_101644"/>
<reference evidence="8" key="1">
    <citation type="submission" date="2016-10" db="EMBL/GenBank/DDBJ databases">
        <authorList>
            <person name="Varghese N."/>
            <person name="Submissions S."/>
        </authorList>
    </citation>
    <scope>NUCLEOTIDE SEQUENCE [LARGE SCALE GENOMIC DNA]</scope>
    <source>
        <strain evidence="8">LMG 26031</strain>
    </source>
</reference>
<comment type="similarity">
    <text evidence="4">Belongs to the Nudix hydrolase family. RppH subfamily.</text>
</comment>
<comment type="cofactor">
    <cofactor evidence="2">
        <name>Mg(2+)</name>
        <dbReference type="ChEBI" id="CHEBI:18420"/>
    </cofactor>
</comment>
<dbReference type="PANTHER" id="PTHR43736">
    <property type="entry name" value="ADP-RIBOSE PYROPHOSPHATASE"/>
    <property type="match status" value="1"/>
</dbReference>
<dbReference type="InterPro" id="IPR015797">
    <property type="entry name" value="NUDIX_hydrolase-like_dom_sf"/>
</dbReference>
<dbReference type="RefSeq" id="WP_090868420.1">
    <property type="nucleotide sequence ID" value="NZ_FNYE01000016.1"/>
</dbReference>
<comment type="function">
    <text evidence="4">Accelerates the degradation of transcripts by removing pyrophosphate from the 5'-end of triphosphorylated RNA, leading to a more labile monophosphorylated state that can stimulate subsequent ribonuclease cleavage.</text>
</comment>
<dbReference type="EMBL" id="FNYE01000016">
    <property type="protein sequence ID" value="SEJ71055.1"/>
    <property type="molecule type" value="Genomic_DNA"/>
</dbReference>
<accession>A0A1H7BCC9</accession>
<dbReference type="NCBIfam" id="NF001937">
    <property type="entry name" value="PRK00714.1-4"/>
    <property type="match status" value="1"/>
</dbReference>
<evidence type="ECO:0000256" key="4">
    <source>
        <dbReference type="HAMAP-Rule" id="MF_00298"/>
    </source>
</evidence>
<dbReference type="NCBIfam" id="NF001938">
    <property type="entry name" value="PRK00714.1-5"/>
    <property type="match status" value="1"/>
</dbReference>
<keyword evidence="8" id="KW-1185">Reference proteome</keyword>
<evidence type="ECO:0000256" key="1">
    <source>
        <dbReference type="ARBA" id="ARBA00001936"/>
    </source>
</evidence>